<gene>
    <name evidence="21" type="primary">ND2</name>
</gene>
<feature type="transmembrane region" description="Helical" evidence="18">
    <location>
        <begin position="84"/>
        <end position="101"/>
    </location>
</feature>
<keyword evidence="7 18" id="KW-0812">Transmembrane</keyword>
<dbReference type="CTD" id="4536"/>
<keyword evidence="9" id="KW-1278">Translocase</keyword>
<feature type="transmembrane region" description="Helical" evidence="18">
    <location>
        <begin position="295"/>
        <end position="315"/>
    </location>
</feature>
<evidence type="ECO:0000256" key="16">
    <source>
        <dbReference type="ARBA" id="ARBA00031028"/>
    </source>
</evidence>
<keyword evidence="15 18" id="KW-0472">Membrane</keyword>
<keyword evidence="10" id="KW-0249">Electron transport</keyword>
<dbReference type="RefSeq" id="YP_009049169.1">
    <property type="nucleotide sequence ID" value="NC_024601.1"/>
</dbReference>
<evidence type="ECO:0000256" key="3">
    <source>
        <dbReference type="ARBA" id="ARBA00012944"/>
    </source>
</evidence>
<keyword evidence="6" id="KW-0679">Respiratory chain</keyword>
<proteinExistence type="inferred from homology"/>
<evidence type="ECO:0000256" key="18">
    <source>
        <dbReference type="SAM" id="Phobius"/>
    </source>
</evidence>
<dbReference type="EC" id="7.1.1.2" evidence="3"/>
<evidence type="ECO:0000256" key="6">
    <source>
        <dbReference type="ARBA" id="ARBA00022660"/>
    </source>
</evidence>
<feature type="transmembrane region" description="Helical" evidence="18">
    <location>
        <begin position="108"/>
        <end position="128"/>
    </location>
</feature>
<evidence type="ECO:0000256" key="11">
    <source>
        <dbReference type="ARBA" id="ARBA00022989"/>
    </source>
</evidence>
<feature type="chain" id="PRO_5006829463" description="NADH-ubiquinone oxidoreductase chain 2" evidence="19">
    <location>
        <begin position="20"/>
        <end position="316"/>
    </location>
</feature>
<dbReference type="PANTHER" id="PTHR46552:SF1">
    <property type="entry name" value="NADH-UBIQUINONE OXIDOREDUCTASE CHAIN 2"/>
    <property type="match status" value="1"/>
</dbReference>
<keyword evidence="14 21" id="KW-0496">Mitochondrion</keyword>
<dbReference type="InterPro" id="IPR050175">
    <property type="entry name" value="Complex_I_Subunit_2"/>
</dbReference>
<evidence type="ECO:0000259" key="20">
    <source>
        <dbReference type="Pfam" id="PF00361"/>
    </source>
</evidence>
<keyword evidence="8" id="KW-0999">Mitochondrion inner membrane</keyword>
<evidence type="ECO:0000256" key="10">
    <source>
        <dbReference type="ARBA" id="ARBA00022982"/>
    </source>
</evidence>
<dbReference type="EMBL" id="KJ744205">
    <property type="protein sequence ID" value="AIE43751.1"/>
    <property type="molecule type" value="Genomic_DNA"/>
</dbReference>
<accession>A0A0U1WZE1</accession>
<feature type="transmembrane region" description="Helical" evidence="18">
    <location>
        <begin position="29"/>
        <end position="52"/>
    </location>
</feature>
<evidence type="ECO:0000256" key="9">
    <source>
        <dbReference type="ARBA" id="ARBA00022967"/>
    </source>
</evidence>
<organism evidence="21">
    <name type="scientific">Lissachatina fulica</name>
    <name type="common">Giant African land snail</name>
    <name type="synonym">Achatina fulica</name>
    <dbReference type="NCBI Taxonomy" id="2315439"/>
    <lineage>
        <taxon>Eukaryota</taxon>
        <taxon>Metazoa</taxon>
        <taxon>Spiralia</taxon>
        <taxon>Lophotrochozoa</taxon>
        <taxon>Mollusca</taxon>
        <taxon>Gastropoda</taxon>
        <taxon>Heterobranchia</taxon>
        <taxon>Euthyneura</taxon>
        <taxon>Panpulmonata</taxon>
        <taxon>Eupulmonata</taxon>
        <taxon>Stylommatophora</taxon>
        <taxon>Helicina</taxon>
        <taxon>Achatinoidea</taxon>
        <taxon>Achatinidae</taxon>
        <taxon>Lissachatina</taxon>
    </lineage>
</organism>
<keyword evidence="11 18" id="KW-1133">Transmembrane helix</keyword>
<evidence type="ECO:0000256" key="15">
    <source>
        <dbReference type="ARBA" id="ARBA00023136"/>
    </source>
</evidence>
<dbReference type="GO" id="GO:0006120">
    <property type="term" value="P:mitochondrial electron transport, NADH to ubiquinone"/>
    <property type="evidence" value="ECO:0007669"/>
    <property type="project" value="TreeGrafter"/>
</dbReference>
<feature type="transmembrane region" description="Helical" evidence="18">
    <location>
        <begin position="148"/>
        <end position="167"/>
    </location>
</feature>
<keyword evidence="5" id="KW-0813">Transport</keyword>
<evidence type="ECO:0000256" key="17">
    <source>
        <dbReference type="ARBA" id="ARBA00049551"/>
    </source>
</evidence>
<reference evidence="21" key="1">
    <citation type="journal article" date="2014" name="Mitochondrial DNA">
        <title>Complete mitochondrial genome of the giant African snail, Achatina fulica (Mollusca: Achatinidae): a novel location of putative control regions (CR) in the mitogenome within Pulmonate species.</title>
        <authorList>
            <person name="He Z.P."/>
            <person name="Dai X.B."/>
            <person name="Zhang S."/>
            <person name="Zhi T.T."/>
            <person name="Lun Z.R."/>
            <person name="Wu Z.D."/>
            <person name="Yang T.B."/>
        </authorList>
    </citation>
    <scope>NUCLEOTIDE SEQUENCE</scope>
</reference>
<evidence type="ECO:0000256" key="1">
    <source>
        <dbReference type="ARBA" id="ARBA00004448"/>
    </source>
</evidence>
<feature type="signal peptide" evidence="19">
    <location>
        <begin position="1"/>
        <end position="19"/>
    </location>
</feature>
<evidence type="ECO:0000256" key="19">
    <source>
        <dbReference type="SAM" id="SignalP"/>
    </source>
</evidence>
<dbReference type="GO" id="GO:0005743">
    <property type="term" value="C:mitochondrial inner membrane"/>
    <property type="evidence" value="ECO:0007669"/>
    <property type="project" value="UniProtKB-SubCell"/>
</dbReference>
<evidence type="ECO:0000256" key="8">
    <source>
        <dbReference type="ARBA" id="ARBA00022792"/>
    </source>
</evidence>
<feature type="transmembrane region" description="Helical" evidence="18">
    <location>
        <begin position="254"/>
        <end position="275"/>
    </location>
</feature>
<dbReference type="InterPro" id="IPR001750">
    <property type="entry name" value="ND/Mrp_TM"/>
</dbReference>
<comment type="similarity">
    <text evidence="2">Belongs to the complex I subunit 2 family.</text>
</comment>
<keyword evidence="13" id="KW-0830">Ubiquinone</keyword>
<evidence type="ECO:0000256" key="4">
    <source>
        <dbReference type="ARBA" id="ARBA00021008"/>
    </source>
</evidence>
<feature type="domain" description="NADH:quinone oxidoreductase/Mrp antiporter transmembrane" evidence="20">
    <location>
        <begin position="23"/>
        <end position="209"/>
    </location>
</feature>
<reference evidence="21" key="2">
    <citation type="submission" date="2014-04" db="EMBL/GenBank/DDBJ databases">
        <authorList>
            <person name="Harrison E."/>
        </authorList>
    </citation>
    <scope>NUCLEOTIDE SEQUENCE</scope>
</reference>
<evidence type="ECO:0000256" key="13">
    <source>
        <dbReference type="ARBA" id="ARBA00023075"/>
    </source>
</evidence>
<dbReference type="GO" id="GO:0008137">
    <property type="term" value="F:NADH dehydrogenase (ubiquinone) activity"/>
    <property type="evidence" value="ECO:0007669"/>
    <property type="project" value="UniProtKB-EC"/>
</dbReference>
<feature type="transmembrane region" description="Helical" evidence="18">
    <location>
        <begin position="188"/>
        <end position="208"/>
    </location>
</feature>
<evidence type="ECO:0000256" key="2">
    <source>
        <dbReference type="ARBA" id="ARBA00007012"/>
    </source>
</evidence>
<name>A0A0U1WZE1_LISFU</name>
<comment type="catalytic activity">
    <reaction evidence="17">
        <text>a ubiquinone + NADH + 5 H(+)(in) = a ubiquinol + NAD(+) + 4 H(+)(out)</text>
        <dbReference type="Rhea" id="RHEA:29091"/>
        <dbReference type="Rhea" id="RHEA-COMP:9565"/>
        <dbReference type="Rhea" id="RHEA-COMP:9566"/>
        <dbReference type="ChEBI" id="CHEBI:15378"/>
        <dbReference type="ChEBI" id="CHEBI:16389"/>
        <dbReference type="ChEBI" id="CHEBI:17976"/>
        <dbReference type="ChEBI" id="CHEBI:57540"/>
        <dbReference type="ChEBI" id="CHEBI:57945"/>
        <dbReference type="EC" id="7.1.1.2"/>
    </reaction>
</comment>
<comment type="subcellular location">
    <subcellularLocation>
        <location evidence="1">Mitochondrion inner membrane</location>
        <topology evidence="1">Multi-pass membrane protein</topology>
    </subcellularLocation>
</comment>
<dbReference type="Pfam" id="PF00361">
    <property type="entry name" value="Proton_antipo_M"/>
    <property type="match status" value="1"/>
</dbReference>
<sequence length="316" mass="34859">MTFLSLGMIFMLIMSPLLALSSSGWVAMWASLEVGMMGLVPLMFIWGGLFLSGESCMKYFVVQAFASGLLLFTGLLIFSEPPTYSTGLEVMMVIFLASLLLKMGVFPFHFWVVPVISFIGDLQILYILGPMKIVPLKLTSLVVDLYGGVELVMVVLSVCSMVIGSVIGNSCYSVRGMLGASSISHSGWLLMSCMYGCLWIYFILYVFSLSQFVVSHLWGYSFLCGLSILSMSGLPPFVLFYAKISLLMSMLTSGVYLVLFIGVMLSLVISLNFYLKYFFLFSLASPTPNVNQYPKGSVMLFVFSYCLLGSALPFYS</sequence>
<evidence type="ECO:0000256" key="14">
    <source>
        <dbReference type="ARBA" id="ARBA00023128"/>
    </source>
</evidence>
<geneLocation type="mitochondrion" evidence="21"/>
<keyword evidence="12" id="KW-0520">NAD</keyword>
<protein>
    <recommendedName>
        <fullName evidence="4">NADH-ubiquinone oxidoreductase chain 2</fullName>
        <ecNumber evidence="3">7.1.1.2</ecNumber>
    </recommendedName>
    <alternativeName>
        <fullName evidence="16">NADH dehydrogenase subunit 2</fullName>
    </alternativeName>
</protein>
<dbReference type="GeneID" id="19909513"/>
<feature type="transmembrane region" description="Helical" evidence="18">
    <location>
        <begin position="59"/>
        <end position="78"/>
    </location>
</feature>
<dbReference type="PANTHER" id="PTHR46552">
    <property type="entry name" value="NADH-UBIQUINONE OXIDOREDUCTASE CHAIN 2"/>
    <property type="match status" value="1"/>
</dbReference>
<keyword evidence="19" id="KW-0732">Signal</keyword>
<evidence type="ECO:0000256" key="7">
    <source>
        <dbReference type="ARBA" id="ARBA00022692"/>
    </source>
</evidence>
<evidence type="ECO:0000256" key="5">
    <source>
        <dbReference type="ARBA" id="ARBA00022448"/>
    </source>
</evidence>
<feature type="transmembrane region" description="Helical" evidence="18">
    <location>
        <begin position="220"/>
        <end position="242"/>
    </location>
</feature>
<evidence type="ECO:0000313" key="21">
    <source>
        <dbReference type="EMBL" id="AIE43751.1"/>
    </source>
</evidence>
<evidence type="ECO:0000256" key="12">
    <source>
        <dbReference type="ARBA" id="ARBA00023027"/>
    </source>
</evidence>
<dbReference type="AlphaFoldDB" id="A0A0U1WZE1"/>